<feature type="region of interest" description="Disordered" evidence="1">
    <location>
        <begin position="355"/>
        <end position="400"/>
    </location>
</feature>
<evidence type="ECO:0008006" key="4">
    <source>
        <dbReference type="Google" id="ProtNLM"/>
    </source>
</evidence>
<dbReference type="Proteomes" id="UP001575622">
    <property type="component" value="Unassembled WGS sequence"/>
</dbReference>
<keyword evidence="3" id="KW-1185">Reference proteome</keyword>
<organism evidence="2 3">
    <name type="scientific">Paenibacillus oleatilyticus</name>
    <dbReference type="NCBI Taxonomy" id="2594886"/>
    <lineage>
        <taxon>Bacteria</taxon>
        <taxon>Bacillati</taxon>
        <taxon>Bacillota</taxon>
        <taxon>Bacilli</taxon>
        <taxon>Bacillales</taxon>
        <taxon>Paenibacillaceae</taxon>
        <taxon>Paenibacillus</taxon>
    </lineage>
</organism>
<feature type="region of interest" description="Disordered" evidence="1">
    <location>
        <begin position="226"/>
        <end position="271"/>
    </location>
</feature>
<gene>
    <name evidence="2" type="ORF">ACEU3E_06590</name>
</gene>
<sequence length="441" mass="49521">MWIESHQGLRNHPKTKRLRRKLGVDAATAVGYLHFLWWWALDHAPDGNLQNYDAVDIADAIDWEGDEQQLVASLLTAGFLDYDEASNAYSLHDWEQYGGKLQEYRQFQASQDKRKRNLYDDSSLTRSVRERDGDNCRYCGTTVNWKDRKGSKGGTYDIVDPDGLNTFENVVVACRGCTSKKNNRSLVESGISLIPHNNQTAYDKDLTGSAGNLPGIQQISSENLLYSNSNSNSDNKPENIKPNSSSNTPARVGDGDQAPLDSQTPIDPMIGEPELSAASAYMPILESAYREIFGGLLMPPLISNFIVTQLKRGMTVETVKELLWEAGESAQGGKPPSLRLLEPIAERWHKEGIVSREDNQSRLARGQTAGGGGREPTRKANYSQKPKLEVAKAKQPSKKYTKEEYRKFYDQARFLDGLQPMTNEEFEDVWTEYQARGDRTK</sequence>
<accession>A0ABV4UXI5</accession>
<dbReference type="EMBL" id="JBHDLN010000003">
    <property type="protein sequence ID" value="MFB0841829.1"/>
    <property type="molecule type" value="Genomic_DNA"/>
</dbReference>
<comment type="caution">
    <text evidence="2">The sequence shown here is derived from an EMBL/GenBank/DDBJ whole genome shotgun (WGS) entry which is preliminary data.</text>
</comment>
<evidence type="ECO:0000256" key="1">
    <source>
        <dbReference type="SAM" id="MobiDB-lite"/>
    </source>
</evidence>
<proteinExistence type="predicted"/>
<protein>
    <recommendedName>
        <fullName evidence="4">HNH endonuclease</fullName>
    </recommendedName>
</protein>
<evidence type="ECO:0000313" key="2">
    <source>
        <dbReference type="EMBL" id="MFB0841829.1"/>
    </source>
</evidence>
<dbReference type="RefSeq" id="WP_373949501.1">
    <property type="nucleotide sequence ID" value="NZ_JBHDLN010000003.1"/>
</dbReference>
<reference evidence="2 3" key="1">
    <citation type="submission" date="2024-09" db="EMBL/GenBank/DDBJ databases">
        <authorList>
            <person name="Makale K.P.P."/>
            <person name="Makhzoum A."/>
            <person name="Rantong G."/>
            <person name="Rahube T.O."/>
        </authorList>
    </citation>
    <scope>NUCLEOTIDE SEQUENCE [LARGE SCALE GENOMIC DNA]</scope>
    <source>
        <strain evidence="2 3">KM_D13</strain>
    </source>
</reference>
<evidence type="ECO:0000313" key="3">
    <source>
        <dbReference type="Proteomes" id="UP001575622"/>
    </source>
</evidence>
<name>A0ABV4UXI5_9BACL</name>
<dbReference type="Gene3D" id="1.10.30.50">
    <property type="match status" value="1"/>
</dbReference>